<evidence type="ECO:0000256" key="10">
    <source>
        <dbReference type="ARBA" id="ARBA00023277"/>
    </source>
</evidence>
<comment type="catalytic activity">
    <reaction evidence="1 14">
        <text>Eliminative cleavage of (1-&gt;4)-alpha-D-galacturonan to give oligosaccharides with 4-deoxy-alpha-D-galact-4-enuronosyl groups at their non-reducing ends.</text>
        <dbReference type="EC" id="4.2.2.2"/>
    </reaction>
</comment>
<comment type="function">
    <text evidence="13 14">Pectinolytic enzyme consist of four classes of enzymes: pectin lyase, polygalacturonase, pectin methylesterase and rhamnogalacturonase. Among pectinolytic enzymes, pectin lyase is the most important in depolymerization of pectin, since it cleaves internal glycosidic bonds of highly methylated pectins. Favors pectate, the anion, over pectin, the methyl ester.</text>
</comment>
<comment type="subcellular location">
    <subcellularLocation>
        <location evidence="3 14">Secreted</location>
    </subcellularLocation>
</comment>
<evidence type="ECO:0000256" key="4">
    <source>
        <dbReference type="ARBA" id="ARBA00006463"/>
    </source>
</evidence>
<evidence type="ECO:0000256" key="16">
    <source>
        <dbReference type="SAM" id="SignalP"/>
    </source>
</evidence>
<dbReference type="Pfam" id="PF03211">
    <property type="entry name" value="Pectate_lyase"/>
    <property type="match status" value="1"/>
</dbReference>
<evidence type="ECO:0000256" key="7">
    <source>
        <dbReference type="ARBA" id="ARBA00022729"/>
    </source>
</evidence>
<evidence type="ECO:0000313" key="18">
    <source>
        <dbReference type="Proteomes" id="UP000054771"/>
    </source>
</evidence>
<comment type="similarity">
    <text evidence="4 14">Belongs to the polysaccharide lyase 3 family.</text>
</comment>
<dbReference type="Proteomes" id="UP000054771">
    <property type="component" value="Unassembled WGS sequence"/>
</dbReference>
<protein>
    <recommendedName>
        <fullName evidence="5 14">Pectate lyase</fullName>
        <ecNumber evidence="5 14">4.2.2.2</ecNumber>
    </recommendedName>
</protein>
<evidence type="ECO:0000256" key="12">
    <source>
        <dbReference type="ARBA" id="ARBA00023326"/>
    </source>
</evidence>
<evidence type="ECO:0000256" key="5">
    <source>
        <dbReference type="ARBA" id="ARBA00012272"/>
    </source>
</evidence>
<dbReference type="EMBL" id="CDMC01000003">
    <property type="protein sequence ID" value="CEL02568.1"/>
    <property type="molecule type" value="Genomic_DNA"/>
</dbReference>
<evidence type="ECO:0000256" key="1">
    <source>
        <dbReference type="ARBA" id="ARBA00000695"/>
    </source>
</evidence>
<keyword evidence="6 14" id="KW-0964">Secreted</keyword>
<dbReference type="GO" id="GO:0005576">
    <property type="term" value="C:extracellular region"/>
    <property type="evidence" value="ECO:0007669"/>
    <property type="project" value="UniProtKB-SubCell"/>
</dbReference>
<dbReference type="GO" id="GO:0071555">
    <property type="term" value="P:cell wall organization"/>
    <property type="evidence" value="ECO:0007669"/>
    <property type="project" value="UniProtKB-KW"/>
</dbReference>
<comment type="cofactor">
    <cofactor evidence="2 14">
        <name>Ca(2+)</name>
        <dbReference type="ChEBI" id="CHEBI:29108"/>
    </cofactor>
</comment>
<dbReference type="InterPro" id="IPR011050">
    <property type="entry name" value="Pectin_lyase_fold/virulence"/>
</dbReference>
<keyword evidence="9 14" id="KW-0456">Lyase</keyword>
<dbReference type="SUPFAM" id="SSF51126">
    <property type="entry name" value="Pectin lyase-like"/>
    <property type="match status" value="1"/>
</dbReference>
<accession>A0A0U5FWQ7</accession>
<keyword evidence="18" id="KW-1185">Reference proteome</keyword>
<evidence type="ECO:0000256" key="15">
    <source>
        <dbReference type="SAM" id="MobiDB-lite"/>
    </source>
</evidence>
<feature type="compositionally biased region" description="Acidic residues" evidence="15">
    <location>
        <begin position="297"/>
        <end position="389"/>
    </location>
</feature>
<dbReference type="PANTHER" id="PTHR33407:SF11">
    <property type="entry name" value="PECTATE LYASE H-RELATED"/>
    <property type="match status" value="1"/>
</dbReference>
<keyword evidence="7 16" id="KW-0732">Signal</keyword>
<feature type="compositionally biased region" description="Low complexity" evidence="15">
    <location>
        <begin position="275"/>
        <end position="296"/>
    </location>
</feature>
<feature type="signal peptide" evidence="16">
    <location>
        <begin position="1"/>
        <end position="15"/>
    </location>
</feature>
<organism evidence="17 18">
    <name type="scientific">Aspergillus calidoustus</name>
    <dbReference type="NCBI Taxonomy" id="454130"/>
    <lineage>
        <taxon>Eukaryota</taxon>
        <taxon>Fungi</taxon>
        <taxon>Dikarya</taxon>
        <taxon>Ascomycota</taxon>
        <taxon>Pezizomycotina</taxon>
        <taxon>Eurotiomycetes</taxon>
        <taxon>Eurotiomycetidae</taxon>
        <taxon>Eurotiales</taxon>
        <taxon>Aspergillaceae</taxon>
        <taxon>Aspergillus</taxon>
        <taxon>Aspergillus subgen. Nidulantes</taxon>
    </lineage>
</organism>
<keyword evidence="11" id="KW-0961">Cell wall biogenesis/degradation</keyword>
<evidence type="ECO:0000256" key="13">
    <source>
        <dbReference type="ARBA" id="ARBA00025679"/>
    </source>
</evidence>
<dbReference type="Gene3D" id="2.160.20.10">
    <property type="entry name" value="Single-stranded right-handed beta-helix, Pectin lyase-like"/>
    <property type="match status" value="1"/>
</dbReference>
<evidence type="ECO:0000256" key="8">
    <source>
        <dbReference type="ARBA" id="ARBA00022837"/>
    </source>
</evidence>
<keyword evidence="8 14" id="KW-0106">Calcium</keyword>
<feature type="region of interest" description="Disordered" evidence="15">
    <location>
        <begin position="262"/>
        <end position="400"/>
    </location>
</feature>
<evidence type="ECO:0000256" key="9">
    <source>
        <dbReference type="ARBA" id="ARBA00023239"/>
    </source>
</evidence>
<reference evidence="18" key="1">
    <citation type="journal article" date="2016" name="Genome Announc.">
        <title>Draft genome sequences of fungus Aspergillus calidoustus.</title>
        <authorList>
            <person name="Horn F."/>
            <person name="Linde J."/>
            <person name="Mattern D.J."/>
            <person name="Walther G."/>
            <person name="Guthke R."/>
            <person name="Scherlach K."/>
            <person name="Martin K."/>
            <person name="Brakhage A.A."/>
            <person name="Petzke L."/>
            <person name="Valiante V."/>
        </authorList>
    </citation>
    <scope>NUCLEOTIDE SEQUENCE [LARGE SCALE GENOMIC DNA]</scope>
    <source>
        <strain evidence="18">SF006504</strain>
    </source>
</reference>
<evidence type="ECO:0000256" key="11">
    <source>
        <dbReference type="ARBA" id="ARBA00023316"/>
    </source>
</evidence>
<dbReference type="OMA" id="CITFEGV"/>
<evidence type="ECO:0000256" key="6">
    <source>
        <dbReference type="ARBA" id="ARBA00022525"/>
    </source>
</evidence>
<dbReference type="EC" id="4.2.2.2" evidence="5 14"/>
<gene>
    <name evidence="17" type="ORF">ASPCAL03736</name>
</gene>
<keyword evidence="12" id="KW-0624">Polysaccharide degradation</keyword>
<proteinExistence type="inferred from homology"/>
<evidence type="ECO:0000313" key="17">
    <source>
        <dbReference type="EMBL" id="CEL02568.1"/>
    </source>
</evidence>
<dbReference type="STRING" id="454130.A0A0U5FWQ7"/>
<name>A0A0U5FWQ7_ASPCI</name>
<dbReference type="GO" id="GO:0045490">
    <property type="term" value="P:pectin catabolic process"/>
    <property type="evidence" value="ECO:0007669"/>
    <property type="project" value="TreeGrafter"/>
</dbReference>
<evidence type="ECO:0000256" key="14">
    <source>
        <dbReference type="RuleBase" id="RU367009"/>
    </source>
</evidence>
<dbReference type="GO" id="GO:0030570">
    <property type="term" value="F:pectate lyase activity"/>
    <property type="evidence" value="ECO:0007669"/>
    <property type="project" value="UniProtKB-UniRule"/>
</dbReference>
<feature type="chain" id="PRO_5012497937" description="Pectate lyase" evidence="16">
    <location>
        <begin position="16"/>
        <end position="400"/>
    </location>
</feature>
<dbReference type="OrthoDB" id="441042at2759"/>
<evidence type="ECO:0000256" key="2">
    <source>
        <dbReference type="ARBA" id="ARBA00001913"/>
    </source>
</evidence>
<dbReference type="PANTHER" id="PTHR33407">
    <property type="entry name" value="PECTATE LYASE F-RELATED"/>
    <property type="match status" value="1"/>
</dbReference>
<dbReference type="InterPro" id="IPR012334">
    <property type="entry name" value="Pectin_lyas_fold"/>
</dbReference>
<keyword evidence="10" id="KW-0119">Carbohydrate metabolism</keyword>
<sequence>MLLLPLTLLTTSALAAPALLHERFLAAQHAPTLQKRFTFPLPTSTGSVTFDAPHEIGAGEVYDGGLQTFGRGVECSGQSEGGEDDAVFVLQEGATLRNAIIGPDQIEGVYCLGTCTIENVWWEKVCEDALSLKEGSGPYNVIGGGAQGAEDKVIQHNSGGEVIIDGFTVYDFGKLYRSCGTCGDIARSATIRNVVAVQGSTIAGANGNFGDVVTIESSTCATDVSAICTTYESDAGGGEPEEVSESPTEACVFSELPACGDSAVGAPSTGGGSGTPVEGSTPSSTPSAVPSATAPETPEETSSEGDDDEDEEQEGSAEEDEDEEEEAEEEEESTEEQEEDEESDDAEDAENDEDDQDQEGDDEDEEQDENEDEDQAEDEEGEDEGDERSEEWSWHNWGWW</sequence>
<dbReference type="AlphaFoldDB" id="A0A0U5FWQ7"/>
<evidence type="ECO:0000256" key="3">
    <source>
        <dbReference type="ARBA" id="ARBA00004613"/>
    </source>
</evidence>
<dbReference type="InterPro" id="IPR004898">
    <property type="entry name" value="Pectate_lyase_PlyH/PlyE-like"/>
</dbReference>